<evidence type="ECO:0000313" key="2">
    <source>
        <dbReference type="Proteomes" id="UP001596105"/>
    </source>
</evidence>
<dbReference type="Proteomes" id="UP001596105">
    <property type="component" value="Unassembled WGS sequence"/>
</dbReference>
<accession>A0ABW0M2Z6</accession>
<evidence type="ECO:0000313" key="1">
    <source>
        <dbReference type="EMBL" id="MFC5471941.1"/>
    </source>
</evidence>
<name>A0ABW0M2Z6_9BACL</name>
<proteinExistence type="predicted"/>
<reference evidence="2" key="1">
    <citation type="journal article" date="2019" name="Int. J. Syst. Evol. Microbiol.">
        <title>The Global Catalogue of Microorganisms (GCM) 10K type strain sequencing project: providing services to taxonomists for standard genome sequencing and annotation.</title>
        <authorList>
            <consortium name="The Broad Institute Genomics Platform"/>
            <consortium name="The Broad Institute Genome Sequencing Center for Infectious Disease"/>
            <person name="Wu L."/>
            <person name="Ma J."/>
        </authorList>
    </citation>
    <scope>NUCLEOTIDE SEQUENCE [LARGE SCALE GENOMIC DNA]</scope>
    <source>
        <strain evidence="2">CCUG 57113</strain>
    </source>
</reference>
<gene>
    <name evidence="1" type="ORF">ACFPPD_25000</name>
</gene>
<dbReference type="RefSeq" id="WP_209747024.1">
    <property type="nucleotide sequence ID" value="NZ_JBHSMH010000113.1"/>
</dbReference>
<protein>
    <submittedName>
        <fullName evidence="1">HIRAN domain-containing protein</fullName>
    </submittedName>
</protein>
<dbReference type="Gene3D" id="3.30.70.2330">
    <property type="match status" value="1"/>
</dbReference>
<organism evidence="1 2">
    <name type="scientific">Cohnella suwonensis</name>
    <dbReference type="NCBI Taxonomy" id="696072"/>
    <lineage>
        <taxon>Bacteria</taxon>
        <taxon>Bacillati</taxon>
        <taxon>Bacillota</taxon>
        <taxon>Bacilli</taxon>
        <taxon>Bacillales</taxon>
        <taxon>Paenibacillaceae</taxon>
        <taxon>Cohnella</taxon>
    </lineage>
</organism>
<dbReference type="EMBL" id="JBHSMH010000113">
    <property type="protein sequence ID" value="MFC5471941.1"/>
    <property type="molecule type" value="Genomic_DNA"/>
</dbReference>
<comment type="caution">
    <text evidence="1">The sequence shown here is derived from an EMBL/GenBank/DDBJ whole genome shotgun (WGS) entry which is preliminary data.</text>
</comment>
<sequence>MNLKLLVNWKASSSGKNYVVGILQNEETGYTFNYNEYMLDEAKNDGFELFIGFNDRNSIYHSEKLFSVFERRLPSINRTDFKKFLKDNNLESTEDPTWDYLCLTKGKLATDSISFVTPMTYTRSQNLLFFNCDVAGWSHTEEEYKLTKKDQELKPEIDDSNLHDTTAVCLIDSSNNNHKIGYVPRPFNQLIYRLLKKEMIFKTKVYYLDKEEGRPKIVMYTFDISEEELQKEKDLQYLVEYEN</sequence>
<keyword evidence="2" id="KW-1185">Reference proteome</keyword>